<comment type="caution">
    <text evidence="19">The sequence shown here is derived from an EMBL/GenBank/DDBJ whole genome shotgun (WGS) entry which is preliminary data.</text>
</comment>
<feature type="compositionally biased region" description="Low complexity" evidence="14">
    <location>
        <begin position="1113"/>
        <end position="1126"/>
    </location>
</feature>
<dbReference type="InterPro" id="IPR013824">
    <property type="entry name" value="Topo_IA_cen_sub1"/>
</dbReference>
<dbReference type="InterPro" id="IPR013497">
    <property type="entry name" value="Topo_IA_cen"/>
</dbReference>
<evidence type="ECO:0000256" key="10">
    <source>
        <dbReference type="ARBA" id="ARBA00023235"/>
    </source>
</evidence>
<feature type="compositionally biased region" description="Acidic residues" evidence="14">
    <location>
        <begin position="220"/>
        <end position="229"/>
    </location>
</feature>
<dbReference type="PANTHER" id="PTHR11390:SF21">
    <property type="entry name" value="DNA TOPOISOMERASE 3-ALPHA"/>
    <property type="match status" value="1"/>
</dbReference>
<evidence type="ECO:0000259" key="16">
    <source>
        <dbReference type="PROSITE" id="PS50880"/>
    </source>
</evidence>
<protein>
    <recommendedName>
        <fullName evidence="4">DNA topoisomerase</fullName>
        <ecNumber evidence="4">5.6.2.1</ecNumber>
    </recommendedName>
</protein>
<dbReference type="InterPro" id="IPR000504">
    <property type="entry name" value="RRM_dom"/>
</dbReference>
<dbReference type="InterPro" id="IPR006171">
    <property type="entry name" value="TOPRIM_dom"/>
</dbReference>
<dbReference type="SUPFAM" id="SSF56712">
    <property type="entry name" value="Prokaryotic type I DNA topoisomerase"/>
    <property type="match status" value="1"/>
</dbReference>
<evidence type="ECO:0000256" key="4">
    <source>
        <dbReference type="ARBA" id="ARBA00012891"/>
    </source>
</evidence>
<feature type="compositionally biased region" description="Polar residues" evidence="14">
    <location>
        <begin position="1049"/>
        <end position="1067"/>
    </location>
</feature>
<accession>L8X3P3</accession>
<keyword evidence="5" id="KW-0479">Metal-binding</keyword>
<feature type="compositionally biased region" description="Basic residues" evidence="14">
    <location>
        <begin position="2690"/>
        <end position="2699"/>
    </location>
</feature>
<dbReference type="GO" id="GO:0003677">
    <property type="term" value="F:DNA binding"/>
    <property type="evidence" value="ECO:0007669"/>
    <property type="project" value="UniProtKB-KW"/>
</dbReference>
<feature type="region of interest" description="Disordered" evidence="14">
    <location>
        <begin position="1658"/>
        <end position="1829"/>
    </location>
</feature>
<feature type="compositionally biased region" description="Basic and acidic residues" evidence="14">
    <location>
        <begin position="1018"/>
        <end position="1029"/>
    </location>
</feature>
<feature type="region of interest" description="Disordered" evidence="14">
    <location>
        <begin position="987"/>
        <end position="1343"/>
    </location>
</feature>
<evidence type="ECO:0000256" key="9">
    <source>
        <dbReference type="ARBA" id="ARBA00023125"/>
    </source>
</evidence>
<evidence type="ECO:0000259" key="18">
    <source>
        <dbReference type="PROSITE" id="PS52039"/>
    </source>
</evidence>
<feature type="domain" description="RRM" evidence="15">
    <location>
        <begin position="793"/>
        <end position="882"/>
    </location>
</feature>
<feature type="compositionally biased region" description="Polar residues" evidence="14">
    <location>
        <begin position="237"/>
        <end position="254"/>
    </location>
</feature>
<reference evidence="19 20" key="1">
    <citation type="journal article" date="2013" name="Nat. Commun.">
        <title>The evolution and pathogenic mechanisms of the rice sheath blight pathogen.</title>
        <authorList>
            <person name="Zheng A."/>
            <person name="Lin R."/>
            <person name="Xu L."/>
            <person name="Qin P."/>
            <person name="Tang C."/>
            <person name="Ai P."/>
            <person name="Zhang D."/>
            <person name="Liu Y."/>
            <person name="Sun Z."/>
            <person name="Feng H."/>
            <person name="Wang Y."/>
            <person name="Chen Y."/>
            <person name="Liang X."/>
            <person name="Fu R."/>
            <person name="Li Q."/>
            <person name="Zhang J."/>
            <person name="Yu X."/>
            <person name="Xie Z."/>
            <person name="Ding L."/>
            <person name="Guan P."/>
            <person name="Tang J."/>
            <person name="Liang Y."/>
            <person name="Wang S."/>
            <person name="Deng Q."/>
            <person name="Li S."/>
            <person name="Zhu J."/>
            <person name="Wang L."/>
            <person name="Liu H."/>
            <person name="Li P."/>
        </authorList>
    </citation>
    <scope>NUCLEOTIDE SEQUENCE [LARGE SCALE GENOMIC DNA]</scope>
    <source>
        <strain evidence="20">AG-1 IA</strain>
    </source>
</reference>
<feature type="region of interest" description="Disordered" evidence="14">
    <location>
        <begin position="2620"/>
        <end position="2737"/>
    </location>
</feature>
<dbReference type="Pfam" id="PF01984">
    <property type="entry name" value="dsDNA_bind"/>
    <property type="match status" value="1"/>
</dbReference>
<dbReference type="GO" id="GO:0003917">
    <property type="term" value="F:DNA topoisomerase type I (single strand cut, ATP-independent) activity"/>
    <property type="evidence" value="ECO:0007669"/>
    <property type="project" value="UniProtKB-EC"/>
</dbReference>
<feature type="compositionally biased region" description="Low complexity" evidence="14">
    <location>
        <begin position="1076"/>
        <end position="1087"/>
    </location>
</feature>
<dbReference type="InterPro" id="IPR003954">
    <property type="entry name" value="RRM_euk-type"/>
</dbReference>
<proteinExistence type="inferred from homology"/>
<dbReference type="GO" id="GO:0003723">
    <property type="term" value="F:RNA binding"/>
    <property type="evidence" value="ECO:0007669"/>
    <property type="project" value="UniProtKB-UniRule"/>
</dbReference>
<dbReference type="Gene3D" id="1.10.8.140">
    <property type="entry name" value="PDCD5-like"/>
    <property type="match status" value="1"/>
</dbReference>
<feature type="compositionally biased region" description="Low complexity" evidence="14">
    <location>
        <begin position="255"/>
        <end position="266"/>
    </location>
</feature>
<dbReference type="InterPro" id="IPR013083">
    <property type="entry name" value="Znf_RING/FYVE/PHD"/>
</dbReference>
<evidence type="ECO:0000256" key="7">
    <source>
        <dbReference type="ARBA" id="ARBA00022833"/>
    </source>
</evidence>
<dbReference type="CDD" id="cd12438">
    <property type="entry name" value="RRM_CNOT4"/>
    <property type="match status" value="1"/>
</dbReference>
<dbReference type="Pfam" id="PF06839">
    <property type="entry name" value="Zn_ribbon_GRF"/>
    <property type="match status" value="1"/>
</dbReference>
<keyword evidence="13" id="KW-0175">Coiled coil</keyword>
<keyword evidence="9" id="KW-0238">DNA-binding</keyword>
<feature type="domain" description="Toprim" evidence="16">
    <location>
        <begin position="2074"/>
        <end position="2205"/>
    </location>
</feature>
<keyword evidence="20" id="KW-1185">Reference proteome</keyword>
<dbReference type="OrthoDB" id="430051at2759"/>
<feature type="compositionally biased region" description="Polar residues" evidence="14">
    <location>
        <begin position="1658"/>
        <end position="1681"/>
    </location>
</feature>
<dbReference type="EMBL" id="AFRT01000246">
    <property type="protein sequence ID" value="ELU44921.1"/>
    <property type="molecule type" value="Genomic_DNA"/>
</dbReference>
<dbReference type="InterPro" id="IPR000380">
    <property type="entry name" value="Topo_IA"/>
</dbReference>
<dbReference type="InterPro" id="IPR003601">
    <property type="entry name" value="Topo_IA_2"/>
</dbReference>
<feature type="compositionally biased region" description="Basic and acidic residues" evidence="14">
    <location>
        <begin position="1182"/>
        <end position="1192"/>
    </location>
</feature>
<dbReference type="CDD" id="cd00186">
    <property type="entry name" value="TOP1Ac"/>
    <property type="match status" value="1"/>
</dbReference>
<evidence type="ECO:0000259" key="15">
    <source>
        <dbReference type="PROSITE" id="PS50102"/>
    </source>
</evidence>
<dbReference type="Pfam" id="PF01131">
    <property type="entry name" value="Topoisom_bac"/>
    <property type="match status" value="1"/>
</dbReference>
<feature type="compositionally biased region" description="Low complexity" evidence="14">
    <location>
        <begin position="987"/>
        <end position="1003"/>
    </location>
</feature>
<dbReference type="InterPro" id="IPR023405">
    <property type="entry name" value="Topo_IA_core_domain"/>
</dbReference>
<feature type="compositionally biased region" description="Low complexity" evidence="14">
    <location>
        <begin position="1798"/>
        <end position="1810"/>
    </location>
</feature>
<name>L8X3P3_THACA</name>
<dbReference type="InterPro" id="IPR013826">
    <property type="entry name" value="Topo_IA_cen_sub3"/>
</dbReference>
<dbReference type="PROSITE" id="PS50880">
    <property type="entry name" value="TOPRIM"/>
    <property type="match status" value="1"/>
</dbReference>
<dbReference type="SMART" id="SM00437">
    <property type="entry name" value="TOP1Ac"/>
    <property type="match status" value="1"/>
</dbReference>
<dbReference type="Gene3D" id="3.40.50.140">
    <property type="match status" value="1"/>
</dbReference>
<keyword evidence="8" id="KW-0799">Topoisomerase</keyword>
<keyword evidence="6 12" id="KW-0863">Zinc-finger</keyword>
<dbReference type="InterPro" id="IPR034144">
    <property type="entry name" value="TOPRIM_TopoIII"/>
</dbReference>
<dbReference type="InterPro" id="IPR010666">
    <property type="entry name" value="Znf_GRF"/>
</dbReference>
<dbReference type="SUPFAM" id="SSF57850">
    <property type="entry name" value="RING/U-box"/>
    <property type="match status" value="1"/>
</dbReference>
<dbReference type="PANTHER" id="PTHR11390">
    <property type="entry name" value="PROKARYOTIC DNA TOPOISOMERASE"/>
    <property type="match status" value="1"/>
</dbReference>
<feature type="compositionally biased region" description="Polar residues" evidence="14">
    <location>
        <begin position="1695"/>
        <end position="1704"/>
    </location>
</feature>
<dbReference type="Gene3D" id="1.10.460.10">
    <property type="entry name" value="Topoisomerase I, domain 2"/>
    <property type="match status" value="2"/>
</dbReference>
<feature type="domain" description="Topo IA-type catalytic" evidence="18">
    <location>
        <begin position="2224"/>
        <end position="2618"/>
    </location>
</feature>
<feature type="compositionally biased region" description="Low complexity" evidence="14">
    <location>
        <begin position="1705"/>
        <end position="1718"/>
    </location>
</feature>
<keyword evidence="11" id="KW-0694">RNA-binding</keyword>
<feature type="region of interest" description="Disordered" evidence="14">
    <location>
        <begin position="921"/>
        <end position="972"/>
    </location>
</feature>
<dbReference type="InterPro" id="IPR035979">
    <property type="entry name" value="RBD_domain_sf"/>
</dbReference>
<evidence type="ECO:0000256" key="8">
    <source>
        <dbReference type="ARBA" id="ARBA00023029"/>
    </source>
</evidence>
<dbReference type="Pfam" id="PF14570">
    <property type="entry name" value="zf-RING_4"/>
    <property type="match status" value="1"/>
</dbReference>
<comment type="catalytic activity">
    <reaction evidence="1">
        <text>ATP-independent breakage of single-stranded DNA, followed by passage and rejoining.</text>
        <dbReference type="EC" id="5.6.2.1"/>
    </reaction>
</comment>
<dbReference type="GO" id="GO:0005634">
    <property type="term" value="C:nucleus"/>
    <property type="evidence" value="ECO:0007669"/>
    <property type="project" value="TreeGrafter"/>
</dbReference>
<dbReference type="FunFam" id="1.10.290.10:FF:000001">
    <property type="entry name" value="DNA topoisomerase"/>
    <property type="match status" value="1"/>
</dbReference>
<dbReference type="CDD" id="cd03362">
    <property type="entry name" value="TOPRIM_TopoIA_TopoIII"/>
    <property type="match status" value="1"/>
</dbReference>
<evidence type="ECO:0000256" key="2">
    <source>
        <dbReference type="ARBA" id="ARBA00009446"/>
    </source>
</evidence>
<feature type="compositionally biased region" description="Polar residues" evidence="14">
    <location>
        <begin position="1719"/>
        <end position="1731"/>
    </location>
</feature>
<dbReference type="OMA" id="CANGRPT"/>
<comment type="similarity">
    <text evidence="3">Belongs to the PDCD5 family.</text>
</comment>
<dbReference type="SMART" id="SM00493">
    <property type="entry name" value="TOPRIM"/>
    <property type="match status" value="1"/>
</dbReference>
<feature type="compositionally biased region" description="Basic and acidic residues" evidence="14">
    <location>
        <begin position="1310"/>
        <end position="1320"/>
    </location>
</feature>
<feature type="domain" description="GRF-type" evidence="17">
    <location>
        <begin position="2814"/>
        <end position="2856"/>
    </location>
</feature>
<dbReference type="InterPro" id="IPR002836">
    <property type="entry name" value="PDCD5-like"/>
</dbReference>
<feature type="compositionally biased region" description="Basic and acidic residues" evidence="14">
    <location>
        <begin position="2433"/>
        <end position="2444"/>
    </location>
</feature>
<dbReference type="GO" id="GO:0006281">
    <property type="term" value="P:DNA repair"/>
    <property type="evidence" value="ECO:0007669"/>
    <property type="project" value="TreeGrafter"/>
</dbReference>
<keyword evidence="7" id="KW-0862">Zinc</keyword>
<dbReference type="HOGENOM" id="CLU_226087_0_0_1"/>
<dbReference type="GO" id="GO:0006265">
    <property type="term" value="P:DNA topological change"/>
    <property type="evidence" value="ECO:0007669"/>
    <property type="project" value="InterPro"/>
</dbReference>
<evidence type="ECO:0000259" key="17">
    <source>
        <dbReference type="PROSITE" id="PS51999"/>
    </source>
</evidence>
<feature type="region of interest" description="Disordered" evidence="14">
    <location>
        <begin position="2433"/>
        <end position="2452"/>
    </location>
</feature>
<evidence type="ECO:0000313" key="19">
    <source>
        <dbReference type="EMBL" id="ELU44921.1"/>
    </source>
</evidence>
<feature type="compositionally biased region" description="Low complexity" evidence="14">
    <location>
        <begin position="1143"/>
        <end position="1159"/>
    </location>
</feature>
<keyword evidence="10 19" id="KW-0413">Isomerase</keyword>
<feature type="region of interest" description="Disordered" evidence="14">
    <location>
        <begin position="197"/>
        <end position="272"/>
    </location>
</feature>
<feature type="region of interest" description="Disordered" evidence="14">
    <location>
        <begin position="534"/>
        <end position="566"/>
    </location>
</feature>
<evidence type="ECO:0000256" key="11">
    <source>
        <dbReference type="PROSITE-ProRule" id="PRU00176"/>
    </source>
</evidence>
<evidence type="ECO:0000256" key="14">
    <source>
        <dbReference type="SAM" id="MobiDB-lite"/>
    </source>
</evidence>
<feature type="coiled-coil region" evidence="13">
    <location>
        <begin position="755"/>
        <end position="782"/>
    </location>
</feature>
<dbReference type="SUPFAM" id="SSF54928">
    <property type="entry name" value="RNA-binding domain, RBD"/>
    <property type="match status" value="1"/>
</dbReference>
<evidence type="ECO:0000256" key="5">
    <source>
        <dbReference type="ARBA" id="ARBA00022723"/>
    </source>
</evidence>
<dbReference type="Proteomes" id="UP000011668">
    <property type="component" value="Unassembled WGS sequence"/>
</dbReference>
<organism evidence="19 20">
    <name type="scientific">Thanatephorus cucumeris (strain AG1-IA)</name>
    <name type="common">Rice sheath blight fungus</name>
    <name type="synonym">Rhizoctonia solani</name>
    <dbReference type="NCBI Taxonomy" id="983506"/>
    <lineage>
        <taxon>Eukaryota</taxon>
        <taxon>Fungi</taxon>
        <taxon>Dikarya</taxon>
        <taxon>Basidiomycota</taxon>
        <taxon>Agaricomycotina</taxon>
        <taxon>Agaricomycetes</taxon>
        <taxon>Cantharellales</taxon>
        <taxon>Ceratobasidiaceae</taxon>
        <taxon>Rhizoctonia</taxon>
        <taxon>Rhizoctonia solani AG-1</taxon>
    </lineage>
</organism>
<feature type="compositionally biased region" description="Polar residues" evidence="14">
    <location>
        <begin position="1739"/>
        <end position="1748"/>
    </location>
</feature>
<gene>
    <name evidence="19" type="ORF">AG1IA_01044</name>
</gene>
<dbReference type="GO" id="GO:0008270">
    <property type="term" value="F:zinc ion binding"/>
    <property type="evidence" value="ECO:0007669"/>
    <property type="project" value="UniProtKB-KW"/>
</dbReference>
<dbReference type="InterPro" id="IPR034261">
    <property type="entry name" value="CNOT4_RRM"/>
</dbReference>
<dbReference type="STRING" id="983506.L8X3P3"/>
<dbReference type="SMART" id="SM00436">
    <property type="entry name" value="TOP1Bc"/>
    <property type="match status" value="1"/>
</dbReference>
<feature type="compositionally biased region" description="Gly residues" evidence="14">
    <location>
        <begin position="2638"/>
        <end position="2664"/>
    </location>
</feature>
<dbReference type="InterPro" id="IPR012677">
    <property type="entry name" value="Nucleotide-bd_a/b_plait_sf"/>
</dbReference>
<dbReference type="PROSITE" id="PS50102">
    <property type="entry name" value="RRM"/>
    <property type="match status" value="1"/>
</dbReference>
<dbReference type="FunFam" id="3.40.50.140:FF:000005">
    <property type="entry name" value="DNA topoisomerase"/>
    <property type="match status" value="1"/>
</dbReference>
<evidence type="ECO:0000256" key="13">
    <source>
        <dbReference type="SAM" id="Coils"/>
    </source>
</evidence>
<dbReference type="GO" id="GO:0031422">
    <property type="term" value="C:RecQ family helicase-topoisomerase III complex"/>
    <property type="evidence" value="ECO:0007669"/>
    <property type="project" value="TreeGrafter"/>
</dbReference>
<feature type="compositionally biased region" description="Low complexity" evidence="14">
    <location>
        <begin position="1219"/>
        <end position="1228"/>
    </location>
</feature>
<dbReference type="PRINTS" id="PR00417">
    <property type="entry name" value="PRTPISMRASEI"/>
</dbReference>
<evidence type="ECO:0000256" key="12">
    <source>
        <dbReference type="PROSITE-ProRule" id="PRU01343"/>
    </source>
</evidence>
<dbReference type="InterPro" id="IPR003602">
    <property type="entry name" value="Topo_IA_DNA-bd_dom"/>
</dbReference>
<dbReference type="EC" id="5.6.2.1" evidence="4"/>
<dbReference type="PROSITE" id="PS51999">
    <property type="entry name" value="ZF_GRF"/>
    <property type="match status" value="1"/>
</dbReference>
<evidence type="ECO:0000256" key="6">
    <source>
        <dbReference type="ARBA" id="ARBA00022771"/>
    </source>
</evidence>
<dbReference type="InterPro" id="IPR036883">
    <property type="entry name" value="PDCD5-like_sf"/>
</dbReference>
<dbReference type="SMART" id="SM00361">
    <property type="entry name" value="RRM_1"/>
    <property type="match status" value="1"/>
</dbReference>
<feature type="region of interest" description="Disordered" evidence="14">
    <location>
        <begin position="1580"/>
        <end position="1607"/>
    </location>
</feature>
<dbReference type="Gene3D" id="3.30.70.330">
    <property type="match status" value="1"/>
</dbReference>
<feature type="compositionally biased region" description="Gly residues" evidence="14">
    <location>
        <begin position="537"/>
        <end position="549"/>
    </location>
</feature>
<sequence>MKLQIMSDAHMQIDCGFGREYGKFDFPAVAPNLVLLGGMGRICDVELQDFIVLQLTRFENVFYVMGLDEFYQSTIVSLMLVQLFLLSHCFVFQTIGRQQMQDFAENLVKNPPKKLHNGENIERLGKLHYLHRTRVDIDDITLLGCTLWRGWKEDSNHARRLASATYRPIKDFYAEEEKLERDLDMIWLQSQLEACANGRPTSPASEKDSTVPPEQSSTMDEGDIYDDVEMSPPGDSLGSQTFKDAPSTGKTPLESSGSESVITSSSPKYQGPPRRVVILTAQPPTFKRTAILGIGPPKGEQTEEAVVLLKDRQCWALDDAHGAGVIVNSPLNGNDEPRLQQVDSAQIKVEKMDTDVHQVQPCGHGGGSTQDPYRPPGVALWAFGYTGWSCDTNYKVRATMTPDSDQKGKKLEVPAGGSSGYSRCSQCNRASAPIRLLSNQRGHQWERNPVPYVDVPPIWRAFDEALVVDVGRTTSTKADFCPSKNNYIYIRSPNMVSATKRIKPSQTGTVCEASTMDDSELAAIRAARLNQLQQQAGGSGGSMPAGGFSGAKSGEGASDEGQQSEDQMKRDLLATVLDSSARERLARISLVRPALSGQIEQMLLRMAQMGQLRGRVTEQQLIGLLEQAEESQGKAAPKKVVGAGSVIAYPAVSLPDRFAMSSRLPRSPHVPHSSANAHPITASHAKSHVLAGVQDAYWSDDDDICNFCWHHIKENLNGRCPACRREYTEQPAEFKSVTAEEYVQISVLSLRQAHIQHRQKRLNAQKRKRDKERKELEALNRRHLANVRIVQRNLVYVTGLGSRFAKEELLPSLRSSEYFGQYGKVSKILLVKRAATLNRPADVGVYITYHRREDAARAITAVDGSPSPGGGGEVMRASYGTTKYCINFLRGVQCTNNSCLDLHEWGDERDCFTKEDLHAMKDSETRQAPPPAPRKRAEDSEATSGPPMGAALPRGASWGQNRGALPPAPAILPSSTSSAFPAITASLASSAQSTRQQRSAKARGAATERPATPNRTRRGAERNRERGGKSTEVGTTSTPAATGGLIASRPSTPGLSNPPSRPSTASKSPRDAFKSPTLAAAQPTPLASVHVPAETTIEDTPSPDVKEQGVTMPTQSSPKPSPATSAMPPPPPGLSLPPPPPGLTTIPQHTPTTQSVSSPQTPPSGAGPNQPQYQMSGAAKALLDDVRARREAAPPASTQQSPFPDFDRTLSNLTGGGFSFSFNMGSSGYNRGDIASGPYASTVQDDIPGPLPGHTVPGLFDPFRKNDANSLPPPPGLSATRPGGYEQAYTGAFNPFADGPGSSNRASSYDSERDAAERTSSRFGFARRQDSSGPTSIGYGTAITSSPMRLHDQLPPEVPMSPQVASAQWQYSHNLPDYGHQGMIPMNMPPNHLQQQQLYAPPGLGQQHYPNGMELNAAGLKELLNIGGNLSGTRIDARRSQTDTFDSRFTVQPFSDPAIMSVAPREMFPSGPSLPQTTRMPQIGPNTPGQPPVAPTGYQSPPGIHPQAVLSPPPGFIPSARLQPARQGTQNVSPIATGPMANSPMLTNGDLYDEEAAPISLMCGYPFSLLSPTLGGNTNINNPSLSASDFPALPPPSTDTQTKRETNQPFLQSRVTAADAKAASLAAKKTSTTVTKKVTSKPAPKIITKTAIDDISQVVSPSNSTPNTAEAPTKFTPTITVPVSKDAAPDRSGKKPSSQATSKVSTPTSDSRPTPTVSKPSSVERNQSNAGSIRGKSNPAVSSNTTKTVPVPKPSILIPSSEPVEQVPVLSRKQKKNKPVPPRPVVKVPKDEPAKTESVTPSAPSSPVSTLLRFEDGSSPPTPLTAEPAMPPEPSIVGMLVDLAAQYEIERLAFFDSQSYNNKLATPLRYGPLVQALSTLSIGGGSAAKSITPGTIDTAVTSFQQLLETLTQTISDMLRTLPRTTWDDTSSFDGVLKDMLKAEEFLEENTDDLPNWRDDDVAVLTQALEKRARWMEIQLVKLEELHRDINTSAVRSVLDQNDRGWGLRAREPKGESLASFEQLGTVEENGVRRMMNIAELEEALLEAKQKEAVAETDIGYILLGARHDLGPRMKVLCVAEKPSIAKSVRPTQSPYHKNYDFYYAKTGDNYTMTAVSGHLTEKDFGSALRSWNSCDPFQLFDAPIETRVSKDGERIERNLLSEARGAQMLMIWTDCDREGENIGAEVEAVCLRSNPRIRVKRARFSAIIPARQIHHAAQNPVDLDRAQADAVEARILLDLRYGAAFTRMQTLTLQPRFPQLQEGLISYGPCQFPTLGFVVSRYEQVQAFVPEPFWYIHLSIVSPDADDEEETAFSWRRHHVFEFDVALALYEGTVENPTARVTKVTKKPTKKWKPLPLTTVELQKAASRLLHMTPKKALDVAEKLYNDGFLSYPRTETDQFDPAFDFDSLIAKQTVDPDWGGFAAGLQNGGFQRPRDGKKNDKAHPPIHPTAHAGNLVGEAKKVYEYVARRFLACCSKDAEGFQTTVDVVVNDEEFSATGKRNYLEVYKYDKWVGKHLPDFQEGQEFMPRTDATIAQHIQTIIDRQYVIARQEGSTKYLVPSTLGIGLIEGYNRIGFDKSLSKPLLRRETERMMVQVCDRQTTKAEMMARSIDQYKESVGQRINGGPIATNNDAIAPNGRGGRGGAGGRGAGGRGGGRGRGGGQGNPRPPGENQNSDSDSDGDDDGGRGRGGSRGRRTATRGRAAASPVARRGRGGRSTAQSDDERWVPRNQQAAKHAKALPVNVESLLANEQLPRRGLTKVVNSSLVGRTEPATFSSGLMALPSLMKIASPGPCRNLDPRYLLSVNPPNICRRCSCKLTAVQRTVLKDGPNKGRSFWACSNSEQARCGFFEWDDNGASEAGGSGFTPTTHAQPRNEGQGRCFKVCTCPNGNANPRTQFRNEGTTSSDTSGVCFKVRNYVESLEPSDPIVTDGVNSAMNRGIGVMPALTEMLATQEGHQGGVEDGVRAKAQLDLGRPHGGDEDGDEDERRADLGLQTIIDYNAILY</sequence>
<feature type="compositionally biased region" description="Pro residues" evidence="14">
    <location>
        <begin position="1127"/>
        <end position="1142"/>
    </location>
</feature>
<comment type="similarity">
    <text evidence="2">Belongs to the type IA topoisomerase family.</text>
</comment>
<dbReference type="SUPFAM" id="SSF46950">
    <property type="entry name" value="Double-stranded DNA-binding domain"/>
    <property type="match status" value="1"/>
</dbReference>
<evidence type="ECO:0000256" key="3">
    <source>
        <dbReference type="ARBA" id="ARBA00010490"/>
    </source>
</evidence>
<evidence type="ECO:0000256" key="1">
    <source>
        <dbReference type="ARBA" id="ARBA00000213"/>
    </source>
</evidence>
<evidence type="ECO:0000313" key="20">
    <source>
        <dbReference type="Proteomes" id="UP000011668"/>
    </source>
</evidence>
<dbReference type="GO" id="GO:0006310">
    <property type="term" value="P:DNA recombination"/>
    <property type="evidence" value="ECO:0007669"/>
    <property type="project" value="TreeGrafter"/>
</dbReference>
<dbReference type="Pfam" id="PF01751">
    <property type="entry name" value="Toprim"/>
    <property type="match status" value="1"/>
</dbReference>
<dbReference type="Gene3D" id="3.30.40.10">
    <property type="entry name" value="Zinc/RING finger domain, C3HC4 (zinc finger)"/>
    <property type="match status" value="1"/>
</dbReference>
<dbReference type="Gene3D" id="1.10.290.10">
    <property type="entry name" value="Topoisomerase I, domain 4"/>
    <property type="match status" value="1"/>
</dbReference>
<dbReference type="PROSITE" id="PS52039">
    <property type="entry name" value="TOPO_IA_2"/>
    <property type="match status" value="1"/>
</dbReference>